<dbReference type="EMBL" id="KK208913">
    <property type="protein sequence ID" value="EZF70314.1"/>
    <property type="molecule type" value="Genomic_DNA"/>
</dbReference>
<evidence type="ECO:0000256" key="1">
    <source>
        <dbReference type="SAM" id="MobiDB-lite"/>
    </source>
</evidence>
<name>A0A022XIJ5_TRISD</name>
<feature type="compositionally biased region" description="Low complexity" evidence="1">
    <location>
        <begin position="93"/>
        <end position="119"/>
    </location>
</feature>
<feature type="region of interest" description="Disordered" evidence="1">
    <location>
        <begin position="85"/>
        <end position="119"/>
    </location>
</feature>
<dbReference type="AlphaFoldDB" id="A0A022XIJ5"/>
<dbReference type="PROSITE" id="PS51257">
    <property type="entry name" value="PROKAR_LIPOPROTEIN"/>
    <property type="match status" value="1"/>
</dbReference>
<dbReference type="Proteomes" id="UP000023623">
    <property type="component" value="Unassembled WGS sequence"/>
</dbReference>
<sequence>MYKPVLGQSPASFISSGCPLGYKRPKQTEARFNIGPCTGCVHEADKVWGIAGVPGMKRQRKARLAPSAHPWPQMNLVLPTVRAKRHHEAGNNAVVSAESGSAAGCDGRRSTSSSSSGWI</sequence>
<accession>A0A022XIJ5</accession>
<proteinExistence type="predicted"/>
<evidence type="ECO:0000313" key="2">
    <source>
        <dbReference type="EMBL" id="EZF70314.1"/>
    </source>
</evidence>
<evidence type="ECO:0000313" key="3">
    <source>
        <dbReference type="Proteomes" id="UP000023623"/>
    </source>
</evidence>
<keyword evidence="3" id="KW-1185">Reference proteome</keyword>
<reference evidence="2 3" key="1">
    <citation type="submission" date="2014-02" db="EMBL/GenBank/DDBJ databases">
        <title>The Genome Sequence of Trichophyton rubrum (morphotype soudanense) CBS 452.61.</title>
        <authorList>
            <consortium name="The Broad Institute Genomics Platform"/>
            <person name="Cuomo C.A."/>
            <person name="White T.C."/>
            <person name="Graser Y."/>
            <person name="Martinez-Rossi N."/>
            <person name="Heitman J."/>
            <person name="Young S.K."/>
            <person name="Zeng Q."/>
            <person name="Gargeya S."/>
            <person name="Abouelleil A."/>
            <person name="Alvarado L."/>
            <person name="Chapman S.B."/>
            <person name="Gainer-Dewar J."/>
            <person name="Goldberg J."/>
            <person name="Griggs A."/>
            <person name="Gujja S."/>
            <person name="Hansen M."/>
            <person name="Howarth C."/>
            <person name="Imamovic A."/>
            <person name="Larimer J."/>
            <person name="Martinez D."/>
            <person name="Murphy C."/>
            <person name="Pearson M.D."/>
            <person name="Persinoti G."/>
            <person name="Poon T."/>
            <person name="Priest M."/>
            <person name="Roberts A.D."/>
            <person name="Saif S."/>
            <person name="Shea T.D."/>
            <person name="Sykes S.N."/>
            <person name="Wortman J."/>
            <person name="Nusbaum C."/>
            <person name="Birren B."/>
        </authorList>
    </citation>
    <scope>NUCLEOTIDE SEQUENCE [LARGE SCALE GENOMIC DNA]</scope>
    <source>
        <strain evidence="2 3">CBS 452.61</strain>
    </source>
</reference>
<protein>
    <submittedName>
        <fullName evidence="2">Uncharacterized protein</fullName>
    </submittedName>
</protein>
<gene>
    <name evidence="2" type="ORF">H105_07373</name>
</gene>
<organism evidence="2 3">
    <name type="scientific">Trichophyton soudanense CBS 452.61</name>
    <dbReference type="NCBI Taxonomy" id="1215331"/>
    <lineage>
        <taxon>Eukaryota</taxon>
        <taxon>Fungi</taxon>
        <taxon>Dikarya</taxon>
        <taxon>Ascomycota</taxon>
        <taxon>Pezizomycotina</taxon>
        <taxon>Eurotiomycetes</taxon>
        <taxon>Eurotiomycetidae</taxon>
        <taxon>Onygenales</taxon>
        <taxon>Arthrodermataceae</taxon>
        <taxon>Trichophyton</taxon>
    </lineage>
</organism>
<dbReference type="HOGENOM" id="CLU_2063174_0_0_1"/>